<keyword evidence="1" id="KW-0812">Transmembrane</keyword>
<accession>A0A1C7NL07</accession>
<protein>
    <submittedName>
        <fullName evidence="2">Uncharacterized protein</fullName>
    </submittedName>
</protein>
<feature type="transmembrane region" description="Helical" evidence="1">
    <location>
        <begin position="73"/>
        <end position="92"/>
    </location>
</feature>
<dbReference type="OrthoDB" id="2222642at2759"/>
<dbReference type="Proteomes" id="UP000093000">
    <property type="component" value="Unassembled WGS sequence"/>
</dbReference>
<evidence type="ECO:0000313" key="3">
    <source>
        <dbReference type="Proteomes" id="UP000093000"/>
    </source>
</evidence>
<gene>
    <name evidence="2" type="ORF">A0J61_02141</name>
</gene>
<reference evidence="2 3" key="1">
    <citation type="submission" date="2016-03" db="EMBL/GenBank/DDBJ databases">
        <title>Choanephora cucurbitarum.</title>
        <authorList>
            <person name="Min B."/>
            <person name="Park H."/>
            <person name="Park J.-H."/>
            <person name="Shin H.-D."/>
            <person name="Choi I.-G."/>
        </authorList>
    </citation>
    <scope>NUCLEOTIDE SEQUENCE [LARGE SCALE GENOMIC DNA]</scope>
    <source>
        <strain evidence="2 3">KUS-F28377</strain>
    </source>
</reference>
<sequence length="633" mass="70854">MLVSETVATAIFTITRLLYASAFSVITVIIFSRLPGGSSTKFWYEQPYFLSKLASFFHPFGPTGKHGVRSTNIIAVVCLIITFSLNALPTALSKLSPIKITYSIGNTNDTLSLISNVFIPTLNEVSLPQLSVPSQSKNATTKFLCSHIHNGCTDANNNTVAEIVWDHVAITPVQFLRDSTQKDLVVSFGDSLATETAKPQFLQLAKDTLGDQTTYFEPLSFKTWNDNNLTGFISNAFAPNLENTTFGKYDILNSDQMLPLDTPDLSEMLKQGRRKGEPLPKNGDINRAERWTAIHRTSTLSTLLWQSANAHSGQIGTDWVTNCFFCQLIGIKGNSTEATQIFESLTEHPNNATKFNTFAIQSYVDQGFRLSTVLCTVEFNRTSSGLAYWCTHTFSQIWNVEHKENEYEFTANYSGTASETEQFSDQSSTPFPFFPPPTNITNKRTYVPVVPIFEIRSRGHCNTDWDFHNQTVQSWMKECAHENLGQLDSTNLTEIARNVWQLGSTITVQGFLVTAQHFTPNPLINISLAATIIIAIGAVLFVVANIVVYALTSSMHRRSLYEAIRMMVPDSREFHDVEKLLVNLAPINTLQLVESSFDKRIFYLQLNEKMIVAMSEDEMSQEDFKCASNKPDN</sequence>
<feature type="transmembrane region" description="Helical" evidence="1">
    <location>
        <begin position="526"/>
        <end position="551"/>
    </location>
</feature>
<evidence type="ECO:0000256" key="1">
    <source>
        <dbReference type="SAM" id="Phobius"/>
    </source>
</evidence>
<name>A0A1C7NL07_9FUNG</name>
<comment type="caution">
    <text evidence="2">The sequence shown here is derived from an EMBL/GenBank/DDBJ whole genome shotgun (WGS) entry which is preliminary data.</text>
</comment>
<dbReference type="InParanoid" id="A0A1C7NL07"/>
<keyword evidence="3" id="KW-1185">Reference proteome</keyword>
<proteinExistence type="predicted"/>
<keyword evidence="1" id="KW-0472">Membrane</keyword>
<dbReference type="EMBL" id="LUGH01000077">
    <property type="protein sequence ID" value="OBZ89802.1"/>
    <property type="molecule type" value="Genomic_DNA"/>
</dbReference>
<organism evidence="2 3">
    <name type="scientific">Choanephora cucurbitarum</name>
    <dbReference type="NCBI Taxonomy" id="101091"/>
    <lineage>
        <taxon>Eukaryota</taxon>
        <taxon>Fungi</taxon>
        <taxon>Fungi incertae sedis</taxon>
        <taxon>Mucoromycota</taxon>
        <taxon>Mucoromycotina</taxon>
        <taxon>Mucoromycetes</taxon>
        <taxon>Mucorales</taxon>
        <taxon>Mucorineae</taxon>
        <taxon>Choanephoraceae</taxon>
        <taxon>Choanephoroideae</taxon>
        <taxon>Choanephora</taxon>
    </lineage>
</organism>
<feature type="transmembrane region" description="Helical" evidence="1">
    <location>
        <begin position="6"/>
        <end position="31"/>
    </location>
</feature>
<dbReference type="AlphaFoldDB" id="A0A1C7NL07"/>
<evidence type="ECO:0000313" key="2">
    <source>
        <dbReference type="EMBL" id="OBZ89802.1"/>
    </source>
</evidence>
<keyword evidence="1" id="KW-1133">Transmembrane helix</keyword>